<accession>A0A0D8L582</accession>
<dbReference type="Proteomes" id="UP000032582">
    <property type="component" value="Unassembled WGS sequence"/>
</dbReference>
<comment type="caution">
    <text evidence="1">The sequence shown here is derived from an EMBL/GenBank/DDBJ whole genome shotgun (WGS) entry which is preliminary data.</text>
</comment>
<dbReference type="AlphaFoldDB" id="A0A0D8L582"/>
<gene>
    <name evidence="1" type="ORF">UA45_15055</name>
</gene>
<organism evidence="1 2">
    <name type="scientific">Morganella morganii</name>
    <name type="common">Proteus morganii</name>
    <dbReference type="NCBI Taxonomy" id="582"/>
    <lineage>
        <taxon>Bacteria</taxon>
        <taxon>Pseudomonadati</taxon>
        <taxon>Pseudomonadota</taxon>
        <taxon>Gammaproteobacteria</taxon>
        <taxon>Enterobacterales</taxon>
        <taxon>Morganellaceae</taxon>
        <taxon>Morganella</taxon>
    </lineage>
</organism>
<evidence type="ECO:0000313" key="1">
    <source>
        <dbReference type="EMBL" id="KJF77065.1"/>
    </source>
</evidence>
<proteinExistence type="predicted"/>
<name>A0A0D8L582_MORMO</name>
<evidence type="ECO:0000313" key="2">
    <source>
        <dbReference type="Proteomes" id="UP000032582"/>
    </source>
</evidence>
<dbReference type="PATRIC" id="fig|582.24.peg.4801"/>
<protein>
    <submittedName>
        <fullName evidence="1">Uncharacterized protein</fullName>
    </submittedName>
</protein>
<reference evidence="1 2" key="1">
    <citation type="submission" date="2015-02" db="EMBL/GenBank/DDBJ databases">
        <title>Whole genome shotgun sequencing of cultured foodborne pathogen.</title>
        <authorList>
            <person name="Timme R."/>
            <person name="Allard M.W."/>
            <person name="Strain E."/>
            <person name="Evans P.S."/>
            <person name="Brown E."/>
        </authorList>
    </citation>
    <scope>NUCLEOTIDE SEQUENCE [LARGE SCALE GENOMIC DNA]</scope>
    <source>
        <strain evidence="1 2">GCSL-TSO-24</strain>
    </source>
</reference>
<sequence>MSNEKFSVKFIGLIDNIGRELLFRISFIVGENNITRVYKTAEKGIFCSNINKKPQIGDNGSE</sequence>
<dbReference type="EMBL" id="JZSH01000201">
    <property type="protein sequence ID" value="KJF77065.1"/>
    <property type="molecule type" value="Genomic_DNA"/>
</dbReference>